<dbReference type="PANTHER" id="PTHR23416:SF23">
    <property type="entry name" value="ACETYLTRANSFERASE C18B11.09C-RELATED"/>
    <property type="match status" value="1"/>
</dbReference>
<protein>
    <submittedName>
        <fullName evidence="3">Polysaccharide biosynthesis</fullName>
    </submittedName>
</protein>
<dbReference type="PATRIC" id="fig|595434.4.peg.4957"/>
<dbReference type="SUPFAM" id="SSF51161">
    <property type="entry name" value="Trimeric LpxA-like enzymes"/>
    <property type="match status" value="1"/>
</dbReference>
<keyword evidence="4" id="KW-1185">Reference proteome</keyword>
<dbReference type="AlphaFoldDB" id="A0A0J1B904"/>
<dbReference type="Proteomes" id="UP000036367">
    <property type="component" value="Unassembled WGS sequence"/>
</dbReference>
<evidence type="ECO:0000313" key="3">
    <source>
        <dbReference type="EMBL" id="KLU02926.1"/>
    </source>
</evidence>
<dbReference type="STRING" id="595434.RISK_005222"/>
<dbReference type="PANTHER" id="PTHR23416">
    <property type="entry name" value="SIALIC ACID SYNTHASE-RELATED"/>
    <property type="match status" value="1"/>
</dbReference>
<evidence type="ECO:0000256" key="2">
    <source>
        <dbReference type="ARBA" id="ARBA00022679"/>
    </source>
</evidence>
<dbReference type="EMBL" id="LECT01000043">
    <property type="protein sequence ID" value="KLU02926.1"/>
    <property type="molecule type" value="Genomic_DNA"/>
</dbReference>
<proteinExistence type="inferred from homology"/>
<reference evidence="3" key="1">
    <citation type="submission" date="2015-05" db="EMBL/GenBank/DDBJ databases">
        <title>Permanent draft genome of Rhodopirellula islandicus K833.</title>
        <authorList>
            <person name="Kizina J."/>
            <person name="Richter M."/>
            <person name="Glockner F.O."/>
            <person name="Harder J."/>
        </authorList>
    </citation>
    <scope>NUCLEOTIDE SEQUENCE [LARGE SCALE GENOMIC DNA]</scope>
    <source>
        <strain evidence="3">K833</strain>
    </source>
</reference>
<sequence>MPTFDLVTKPIVIREGCWVTARCFVAPGVTIGPNSMCAAGSVILKDVPPNTTVIGNPARIKVQS</sequence>
<dbReference type="Gene3D" id="2.160.10.10">
    <property type="entry name" value="Hexapeptide repeat proteins"/>
    <property type="match status" value="1"/>
</dbReference>
<dbReference type="GO" id="GO:0005829">
    <property type="term" value="C:cytosol"/>
    <property type="evidence" value="ECO:0007669"/>
    <property type="project" value="TreeGrafter"/>
</dbReference>
<gene>
    <name evidence="3" type="ORF">RISK_005222</name>
</gene>
<evidence type="ECO:0000256" key="1">
    <source>
        <dbReference type="ARBA" id="ARBA00007274"/>
    </source>
</evidence>
<dbReference type="GO" id="GO:0008374">
    <property type="term" value="F:O-acyltransferase activity"/>
    <property type="evidence" value="ECO:0007669"/>
    <property type="project" value="TreeGrafter"/>
</dbReference>
<comment type="similarity">
    <text evidence="1">Belongs to the transferase hexapeptide repeat family.</text>
</comment>
<comment type="caution">
    <text evidence="3">The sequence shown here is derived from an EMBL/GenBank/DDBJ whole genome shotgun (WGS) entry which is preliminary data.</text>
</comment>
<keyword evidence="2" id="KW-0808">Transferase</keyword>
<dbReference type="InterPro" id="IPR051159">
    <property type="entry name" value="Hexapeptide_acetyltransf"/>
</dbReference>
<dbReference type="InterPro" id="IPR011004">
    <property type="entry name" value="Trimer_LpxA-like_sf"/>
</dbReference>
<name>A0A0J1B904_RHOIS</name>
<organism evidence="3 4">
    <name type="scientific">Rhodopirellula islandica</name>
    <dbReference type="NCBI Taxonomy" id="595434"/>
    <lineage>
        <taxon>Bacteria</taxon>
        <taxon>Pseudomonadati</taxon>
        <taxon>Planctomycetota</taxon>
        <taxon>Planctomycetia</taxon>
        <taxon>Pirellulales</taxon>
        <taxon>Pirellulaceae</taxon>
        <taxon>Rhodopirellula</taxon>
    </lineage>
</organism>
<evidence type="ECO:0000313" key="4">
    <source>
        <dbReference type="Proteomes" id="UP000036367"/>
    </source>
</evidence>
<accession>A0A0J1B904</accession>